<sequence>MDLTAINKFISDAIDQKQELLESVAKQIYDFAEVRFMEYKSSALLIETLEAEGFTVTRGVGELDTAFIAEFGSGKPVLGFLGEYDALPNLSQKPGLDYQEALVVGGNGHGCGHNLLGTASLAGALALKDAIEKFNLTGTVRYYGCPAEEGGSGKTFMAREGVFDDVDTALCWHPAPDNVVWGVSSLANLQAEYSFKGITAHAGIAPEMGRSALDAVELMNVGANYLREHVSTDVRFHYAMTDSGGTSPGVVQGSAKVMYLIRAPKTQLVNEVYERMNDIARGAALMTGTEVSIRFDKACSNYIPNHVLASTMNTVFEDLGVPQFTAEEDEFAGRIRATIPEAARAKEFVSDMLDAKGRKLEQQAKDKNLSDFLYPYSEGITEKSIGASTDVGDVSWLVPTVQCLVASHVRQTSAHTWQWTTTGRGSIGLKGMAHAGKVMGATALYLLENQELIAQAKTELAEKTAGTPYENPIPAGIQPQK</sequence>
<evidence type="ECO:0000313" key="2">
    <source>
        <dbReference type="Proteomes" id="UP000480303"/>
    </source>
</evidence>
<dbReference type="EMBL" id="BLLI01000012">
    <property type="protein sequence ID" value="GFH42078.1"/>
    <property type="molecule type" value="Genomic_DNA"/>
</dbReference>
<evidence type="ECO:0000313" key="1">
    <source>
        <dbReference type="EMBL" id="GFH42078.1"/>
    </source>
</evidence>
<dbReference type="Gene3D" id="3.40.630.10">
    <property type="entry name" value="Zn peptidases"/>
    <property type="match status" value="2"/>
</dbReference>
<dbReference type="SUPFAM" id="SSF53187">
    <property type="entry name" value="Zn-dependent exopeptidases"/>
    <property type="match status" value="1"/>
</dbReference>
<dbReference type="InterPro" id="IPR017145">
    <property type="entry name" value="Aminobenzoyl-glu_utiliz_pB"/>
</dbReference>
<dbReference type="GO" id="GO:0016805">
    <property type="term" value="F:dipeptidase activity"/>
    <property type="evidence" value="ECO:0007669"/>
    <property type="project" value="TreeGrafter"/>
</dbReference>
<dbReference type="Proteomes" id="UP000480303">
    <property type="component" value="Unassembled WGS sequence"/>
</dbReference>
<dbReference type="PIRSF" id="PIRSF037227">
    <property type="entry name" value="Aminobenzoyl-glu_utiliz_pB"/>
    <property type="match status" value="1"/>
</dbReference>
<comment type="caution">
    <text evidence="1">The sequence shown here is derived from an EMBL/GenBank/DDBJ whole genome shotgun (WGS) entry which is preliminary data.</text>
</comment>
<dbReference type="AlphaFoldDB" id="A0A6A0BCJ1"/>
<dbReference type="NCBIfam" id="TIGR01891">
    <property type="entry name" value="amidohydrolases"/>
    <property type="match status" value="1"/>
</dbReference>
<dbReference type="GO" id="GO:0071713">
    <property type="term" value="F:para-aminobenzoyl-glutamate hydrolase activity"/>
    <property type="evidence" value="ECO:0007669"/>
    <property type="project" value="TreeGrafter"/>
</dbReference>
<dbReference type="InterPro" id="IPR052030">
    <property type="entry name" value="Peptidase_M20/M20A_hydrolases"/>
</dbReference>
<dbReference type="InterPro" id="IPR017439">
    <property type="entry name" value="Amidohydrolase"/>
</dbReference>
<proteinExistence type="predicted"/>
<keyword evidence="2" id="KW-1185">Reference proteome</keyword>
<protein>
    <submittedName>
        <fullName evidence="1">Aminobenzoyl-glutamate utilization protein B</fullName>
    </submittedName>
</protein>
<dbReference type="RefSeq" id="WP_172207901.1">
    <property type="nucleotide sequence ID" value="NZ_BLLI01000012.1"/>
</dbReference>
<organism evidence="1 2">
    <name type="scientific">Pseudolactococcus hodotermopsidis</name>
    <dbReference type="NCBI Taxonomy" id="2709157"/>
    <lineage>
        <taxon>Bacteria</taxon>
        <taxon>Bacillati</taxon>
        <taxon>Bacillota</taxon>
        <taxon>Bacilli</taxon>
        <taxon>Lactobacillales</taxon>
        <taxon>Streptococcaceae</taxon>
        <taxon>Pseudolactococcus</taxon>
    </lineage>
</organism>
<dbReference type="InterPro" id="IPR002933">
    <property type="entry name" value="Peptidase_M20"/>
</dbReference>
<gene>
    <name evidence="1" type="ORF">Hs30E_06290</name>
</gene>
<dbReference type="FunFam" id="3.30.70.360:FF:000004">
    <property type="entry name" value="Peptidase M20 domain-containing protein 2"/>
    <property type="match status" value="1"/>
</dbReference>
<dbReference type="GO" id="GO:0005737">
    <property type="term" value="C:cytoplasm"/>
    <property type="evidence" value="ECO:0007669"/>
    <property type="project" value="TreeGrafter"/>
</dbReference>
<dbReference type="Gene3D" id="3.30.70.360">
    <property type="match status" value="1"/>
</dbReference>
<dbReference type="GO" id="GO:0046657">
    <property type="term" value="P:folic acid catabolic process"/>
    <property type="evidence" value="ECO:0007669"/>
    <property type="project" value="TreeGrafter"/>
</dbReference>
<dbReference type="PANTHER" id="PTHR30575">
    <property type="entry name" value="PEPTIDASE M20"/>
    <property type="match status" value="1"/>
</dbReference>
<dbReference type="Pfam" id="PF01546">
    <property type="entry name" value="Peptidase_M20"/>
    <property type="match status" value="1"/>
</dbReference>
<dbReference type="SUPFAM" id="SSF55031">
    <property type="entry name" value="Bacterial exopeptidase dimerisation domain"/>
    <property type="match status" value="1"/>
</dbReference>
<dbReference type="InterPro" id="IPR036264">
    <property type="entry name" value="Bact_exopeptidase_dim_dom"/>
</dbReference>
<accession>A0A6A0BCJ1</accession>
<dbReference type="PANTHER" id="PTHR30575:SF0">
    <property type="entry name" value="XAA-ARG DIPEPTIDASE"/>
    <property type="match status" value="1"/>
</dbReference>
<reference evidence="1 2" key="1">
    <citation type="submission" date="2020-02" db="EMBL/GenBank/DDBJ databases">
        <title>Draft genome sequence of Lactococcus sp. Hs30E4-3.</title>
        <authorList>
            <person name="Noda S."/>
            <person name="Yuki M."/>
            <person name="Ohkuma M."/>
        </authorList>
    </citation>
    <scope>NUCLEOTIDE SEQUENCE [LARGE SCALE GENOMIC DNA]</scope>
    <source>
        <strain evidence="1 2">Hs30E4-3</strain>
    </source>
</reference>
<name>A0A6A0BCJ1_9LACT</name>